<keyword evidence="3" id="KW-1185">Reference proteome</keyword>
<feature type="domain" description="Transposase IS200-like" evidence="1">
    <location>
        <begin position="9"/>
        <end position="125"/>
    </location>
</feature>
<gene>
    <name evidence="2" type="ORF">CfE428DRAFT_0972</name>
</gene>
<dbReference type="PANTHER" id="PTHR34322">
    <property type="entry name" value="TRANSPOSASE, Y1_TNP DOMAIN-CONTAINING"/>
    <property type="match status" value="1"/>
</dbReference>
<evidence type="ECO:0000313" key="2">
    <source>
        <dbReference type="EMBL" id="EDY21727.1"/>
    </source>
</evidence>
<dbReference type="SMART" id="SM01321">
    <property type="entry name" value="Y1_Tnp"/>
    <property type="match status" value="1"/>
</dbReference>
<dbReference type="GO" id="GO:0006313">
    <property type="term" value="P:DNA transposition"/>
    <property type="evidence" value="ECO:0007669"/>
    <property type="project" value="InterPro"/>
</dbReference>
<evidence type="ECO:0000313" key="3">
    <source>
        <dbReference type="Proteomes" id="UP000005824"/>
    </source>
</evidence>
<name>B4CWD5_9BACT</name>
<dbReference type="SUPFAM" id="SSF143422">
    <property type="entry name" value="Transposase IS200-like"/>
    <property type="match status" value="1"/>
</dbReference>
<proteinExistence type="predicted"/>
<dbReference type="InterPro" id="IPR002686">
    <property type="entry name" value="Transposase_17"/>
</dbReference>
<comment type="caution">
    <text evidence="2">The sequence shown here is derived from an EMBL/GenBank/DDBJ whole genome shotgun (WGS) entry which is preliminary data.</text>
</comment>
<sequence length="330" mass="37967">MARSIRLEYPGAFYHVMARGNRRERIYRDETDRRFFLQALSEACQMTGWRVHAWVLMSNHYHFFLETPEANLVAGMQWLQNTYTRRFNTRHRLWGRVFGDRYKAIVTEGRAGEYYCAMLDYLHLNPVRAGLIVPGRGQSVQDYPWSSVASGYALPAGRRAPWLECVMGLEAFGLRDDTSGRRRFVARLDRRAAEEAKARCGVAEPPVDGDRRMSHLRRGWYWGSQVFGEKLLQMISKMDVAKPKGRSYRGAAAQRAHDEKRAEEILRTGLSAEGLPEKELAALPGNDVRKVRIARRIRMETTVRMGWIAERLGMRSAANVSQILKRASSR</sequence>
<dbReference type="Gene3D" id="3.30.70.1290">
    <property type="entry name" value="Transposase IS200-like"/>
    <property type="match status" value="1"/>
</dbReference>
<dbReference type="EMBL" id="ABVL01000002">
    <property type="protein sequence ID" value="EDY21727.1"/>
    <property type="molecule type" value="Genomic_DNA"/>
</dbReference>
<protein>
    <recommendedName>
        <fullName evidence="1">Transposase IS200-like domain-containing protein</fullName>
    </recommendedName>
</protein>
<dbReference type="Pfam" id="PF01797">
    <property type="entry name" value="Y1_Tnp"/>
    <property type="match status" value="1"/>
</dbReference>
<dbReference type="PANTHER" id="PTHR34322:SF2">
    <property type="entry name" value="TRANSPOSASE IS200-LIKE DOMAIN-CONTAINING PROTEIN"/>
    <property type="match status" value="1"/>
</dbReference>
<accession>B4CWD5</accession>
<dbReference type="STRING" id="497964.CfE428DRAFT_0972"/>
<reference evidence="2 3" key="1">
    <citation type="journal article" date="2011" name="J. Bacteriol.">
        <title>Genome sequence of Chthoniobacter flavus Ellin428, an aerobic heterotrophic soil bacterium.</title>
        <authorList>
            <person name="Kant R."/>
            <person name="van Passel M.W."/>
            <person name="Palva A."/>
            <person name="Lucas S."/>
            <person name="Lapidus A."/>
            <person name="Glavina Del Rio T."/>
            <person name="Dalin E."/>
            <person name="Tice H."/>
            <person name="Bruce D."/>
            <person name="Goodwin L."/>
            <person name="Pitluck S."/>
            <person name="Larimer F.W."/>
            <person name="Land M.L."/>
            <person name="Hauser L."/>
            <person name="Sangwan P."/>
            <person name="de Vos W.M."/>
            <person name="Janssen P.H."/>
            <person name="Smidt H."/>
        </authorList>
    </citation>
    <scope>NUCLEOTIDE SEQUENCE [LARGE SCALE GENOMIC DNA]</scope>
    <source>
        <strain evidence="2 3">Ellin428</strain>
    </source>
</reference>
<dbReference type="Proteomes" id="UP000005824">
    <property type="component" value="Unassembled WGS sequence"/>
</dbReference>
<dbReference type="GO" id="GO:0004803">
    <property type="term" value="F:transposase activity"/>
    <property type="evidence" value="ECO:0007669"/>
    <property type="project" value="InterPro"/>
</dbReference>
<evidence type="ECO:0000259" key="1">
    <source>
        <dbReference type="SMART" id="SM01321"/>
    </source>
</evidence>
<organism evidence="2 3">
    <name type="scientific">Chthoniobacter flavus Ellin428</name>
    <dbReference type="NCBI Taxonomy" id="497964"/>
    <lineage>
        <taxon>Bacteria</taxon>
        <taxon>Pseudomonadati</taxon>
        <taxon>Verrucomicrobiota</taxon>
        <taxon>Spartobacteria</taxon>
        <taxon>Chthoniobacterales</taxon>
        <taxon>Chthoniobacteraceae</taxon>
        <taxon>Chthoniobacter</taxon>
    </lineage>
</organism>
<dbReference type="InParanoid" id="B4CWD5"/>
<dbReference type="AlphaFoldDB" id="B4CWD5"/>
<dbReference type="GO" id="GO:0003677">
    <property type="term" value="F:DNA binding"/>
    <property type="evidence" value="ECO:0007669"/>
    <property type="project" value="InterPro"/>
</dbReference>
<dbReference type="eggNOG" id="COG1943">
    <property type="taxonomic scope" value="Bacteria"/>
</dbReference>
<dbReference type="RefSeq" id="WP_006978299.1">
    <property type="nucleotide sequence ID" value="NZ_ABVL01000002.1"/>
</dbReference>
<dbReference type="InterPro" id="IPR036515">
    <property type="entry name" value="Transposase_17_sf"/>
</dbReference>